<dbReference type="EMBL" id="BMIY01000003">
    <property type="protein sequence ID" value="GGG53819.1"/>
    <property type="molecule type" value="Genomic_DNA"/>
</dbReference>
<proteinExistence type="predicted"/>
<sequence>MLSVFLLWIAPGLENHAAEAEVDAAGEPSDEESAQELEPDDSAARAQLLNSAAALEQRLATLNQTAGPYDPARLEVQQDLARLQQELNNHETAEQLLSDSLQLARLNYGLYDESQVDILKALVATRQSLRDWEGTDAAAHLLFQIQRRLHDPDSVEYTAALLDYSRWQITASRENLLLRPGSTQAIMAIRELIQEQRRALDEARQRQNASQQWDLLNAIASTEIEMARQYDYQRLDDLLLNEPRFVTETVCRLVTDGAGGTQRVCYQQQVNNPDYYRSARRERVNQLERARYALMQTADEMENFSEEHPGFTADNEAEVAARLEEMREMNNELGRMVRRARLRSW</sequence>
<keyword evidence="1" id="KW-0175">Coiled coil</keyword>
<organism evidence="3 4">
    <name type="scientific">Pseudohongiella nitratireducens</name>
    <dbReference type="NCBI Taxonomy" id="1768907"/>
    <lineage>
        <taxon>Bacteria</taxon>
        <taxon>Pseudomonadati</taxon>
        <taxon>Pseudomonadota</taxon>
        <taxon>Gammaproteobacteria</taxon>
        <taxon>Pseudomonadales</taxon>
        <taxon>Pseudohongiellaceae</taxon>
        <taxon>Pseudohongiella</taxon>
    </lineage>
</organism>
<evidence type="ECO:0000313" key="4">
    <source>
        <dbReference type="Proteomes" id="UP000627715"/>
    </source>
</evidence>
<feature type="coiled-coil region" evidence="1">
    <location>
        <begin position="287"/>
        <end position="343"/>
    </location>
</feature>
<feature type="coiled-coil region" evidence="1">
    <location>
        <begin position="45"/>
        <end position="100"/>
    </location>
</feature>
<dbReference type="AlphaFoldDB" id="A0A917LRS9"/>
<keyword evidence="4" id="KW-1185">Reference proteome</keyword>
<dbReference type="Proteomes" id="UP000627715">
    <property type="component" value="Unassembled WGS sequence"/>
</dbReference>
<comment type="caution">
    <text evidence="3">The sequence shown here is derived from an EMBL/GenBank/DDBJ whole genome shotgun (WGS) entry which is preliminary data.</text>
</comment>
<gene>
    <name evidence="3" type="ORF">GCM10011403_08710</name>
</gene>
<reference evidence="3" key="2">
    <citation type="submission" date="2020-09" db="EMBL/GenBank/DDBJ databases">
        <authorList>
            <person name="Sun Q."/>
            <person name="Zhou Y."/>
        </authorList>
    </citation>
    <scope>NUCLEOTIDE SEQUENCE</scope>
    <source>
        <strain evidence="3">CGMCC 1.15425</strain>
    </source>
</reference>
<protein>
    <submittedName>
        <fullName evidence="3">Uncharacterized protein</fullName>
    </submittedName>
</protein>
<dbReference type="InterPro" id="IPR011990">
    <property type="entry name" value="TPR-like_helical_dom_sf"/>
</dbReference>
<evidence type="ECO:0000256" key="1">
    <source>
        <dbReference type="SAM" id="Coils"/>
    </source>
</evidence>
<reference evidence="3" key="1">
    <citation type="journal article" date="2014" name="Int. J. Syst. Evol. Microbiol.">
        <title>Complete genome sequence of Corynebacterium casei LMG S-19264T (=DSM 44701T), isolated from a smear-ripened cheese.</title>
        <authorList>
            <consortium name="US DOE Joint Genome Institute (JGI-PGF)"/>
            <person name="Walter F."/>
            <person name="Albersmeier A."/>
            <person name="Kalinowski J."/>
            <person name="Ruckert C."/>
        </authorList>
    </citation>
    <scope>NUCLEOTIDE SEQUENCE</scope>
    <source>
        <strain evidence="3">CGMCC 1.15425</strain>
    </source>
</reference>
<evidence type="ECO:0000256" key="2">
    <source>
        <dbReference type="SAM" id="MobiDB-lite"/>
    </source>
</evidence>
<dbReference type="Gene3D" id="1.25.40.10">
    <property type="entry name" value="Tetratricopeptide repeat domain"/>
    <property type="match status" value="1"/>
</dbReference>
<evidence type="ECO:0000313" key="3">
    <source>
        <dbReference type="EMBL" id="GGG53819.1"/>
    </source>
</evidence>
<feature type="region of interest" description="Disordered" evidence="2">
    <location>
        <begin position="21"/>
        <end position="41"/>
    </location>
</feature>
<name>A0A917LRS9_9GAMM</name>
<accession>A0A917LRS9</accession>